<evidence type="ECO:0000259" key="2">
    <source>
        <dbReference type="Pfam" id="PF13847"/>
    </source>
</evidence>
<name>A0A0F9LWJ4_9ZZZZ</name>
<dbReference type="InterPro" id="IPR025714">
    <property type="entry name" value="Methyltranfer_dom"/>
</dbReference>
<organism evidence="3">
    <name type="scientific">marine sediment metagenome</name>
    <dbReference type="NCBI Taxonomy" id="412755"/>
    <lineage>
        <taxon>unclassified sequences</taxon>
        <taxon>metagenomes</taxon>
        <taxon>ecological metagenomes</taxon>
    </lineage>
</organism>
<dbReference type="AlphaFoldDB" id="A0A0F9LWJ4"/>
<feature type="region of interest" description="Disordered" evidence="1">
    <location>
        <begin position="1"/>
        <end position="23"/>
    </location>
</feature>
<gene>
    <name evidence="3" type="ORF">LCGC14_1228050</name>
</gene>
<dbReference type="InterPro" id="IPR029063">
    <property type="entry name" value="SAM-dependent_MTases_sf"/>
</dbReference>
<dbReference type="EMBL" id="LAZR01006525">
    <property type="protein sequence ID" value="KKM91486.1"/>
    <property type="molecule type" value="Genomic_DNA"/>
</dbReference>
<accession>A0A0F9LWJ4</accession>
<protein>
    <recommendedName>
        <fullName evidence="2">Methyltransferase domain-containing protein</fullName>
    </recommendedName>
</protein>
<sequence length="234" mass="26863">MNSNDTKIREQQMDDARQGNAVNHNRSVRQIMETIYMQKEWGGVKQEFYSGQGSHLPKIVDPYVRKINQFLNAFTPKLRVCDLGCGDFNVGKQLVKASVQYIGVDIVADLIVRNKTLFKRPNLEFMTLDIISDDLPEADCVLVRQVLQHLSNEQIGFIIKKLKKFKYMIVTEHLPKGDFVANMDKKTDASIRLFENSGVVLTESPFDLSPLKQRSLIQIHLKKGQIETTLYQNF</sequence>
<evidence type="ECO:0000313" key="3">
    <source>
        <dbReference type="EMBL" id="KKM91486.1"/>
    </source>
</evidence>
<dbReference type="Pfam" id="PF13847">
    <property type="entry name" value="Methyltransf_31"/>
    <property type="match status" value="1"/>
</dbReference>
<evidence type="ECO:0000256" key="1">
    <source>
        <dbReference type="SAM" id="MobiDB-lite"/>
    </source>
</evidence>
<feature type="compositionally biased region" description="Basic and acidic residues" evidence="1">
    <location>
        <begin position="1"/>
        <end position="17"/>
    </location>
</feature>
<proteinExistence type="predicted"/>
<dbReference type="Gene3D" id="3.40.50.150">
    <property type="entry name" value="Vaccinia Virus protein VP39"/>
    <property type="match status" value="1"/>
</dbReference>
<reference evidence="3" key="1">
    <citation type="journal article" date="2015" name="Nature">
        <title>Complex archaea that bridge the gap between prokaryotes and eukaryotes.</title>
        <authorList>
            <person name="Spang A."/>
            <person name="Saw J.H."/>
            <person name="Jorgensen S.L."/>
            <person name="Zaremba-Niedzwiedzka K."/>
            <person name="Martijn J."/>
            <person name="Lind A.E."/>
            <person name="van Eijk R."/>
            <person name="Schleper C."/>
            <person name="Guy L."/>
            <person name="Ettema T.J."/>
        </authorList>
    </citation>
    <scope>NUCLEOTIDE SEQUENCE</scope>
</reference>
<comment type="caution">
    <text evidence="3">The sequence shown here is derived from an EMBL/GenBank/DDBJ whole genome shotgun (WGS) entry which is preliminary data.</text>
</comment>
<dbReference type="SUPFAM" id="SSF53335">
    <property type="entry name" value="S-adenosyl-L-methionine-dependent methyltransferases"/>
    <property type="match status" value="1"/>
</dbReference>
<feature type="domain" description="Methyltransferase" evidence="2">
    <location>
        <begin position="76"/>
        <end position="187"/>
    </location>
</feature>